<keyword evidence="3" id="KW-1185">Reference proteome</keyword>
<accession>A0A316Z5T6</accession>
<reference evidence="2 3" key="1">
    <citation type="journal article" date="2018" name="Mol. Biol. Evol.">
        <title>Broad Genomic Sampling Reveals a Smut Pathogenic Ancestry of the Fungal Clade Ustilaginomycotina.</title>
        <authorList>
            <person name="Kijpornyongpan T."/>
            <person name="Mondo S.J."/>
            <person name="Barry K."/>
            <person name="Sandor L."/>
            <person name="Lee J."/>
            <person name="Lipzen A."/>
            <person name="Pangilinan J."/>
            <person name="LaButti K."/>
            <person name="Hainaut M."/>
            <person name="Henrissat B."/>
            <person name="Grigoriev I.V."/>
            <person name="Spatafora J.W."/>
            <person name="Aime M.C."/>
        </authorList>
    </citation>
    <scope>NUCLEOTIDE SEQUENCE [LARGE SCALE GENOMIC DNA]</scope>
    <source>
        <strain evidence="2 3">MCA 4186</strain>
    </source>
</reference>
<dbReference type="RefSeq" id="XP_025597426.1">
    <property type="nucleotide sequence ID" value="XM_025745746.1"/>
</dbReference>
<dbReference type="EMBL" id="KZ819296">
    <property type="protein sequence ID" value="PWN97147.1"/>
    <property type="molecule type" value="Genomic_DNA"/>
</dbReference>
<feature type="compositionally biased region" description="Basic residues" evidence="1">
    <location>
        <begin position="113"/>
        <end position="124"/>
    </location>
</feature>
<feature type="compositionally biased region" description="Polar residues" evidence="1">
    <location>
        <begin position="422"/>
        <end position="432"/>
    </location>
</feature>
<protein>
    <submittedName>
        <fullName evidence="2">Uncharacterized protein</fullName>
    </submittedName>
</protein>
<proteinExistence type="predicted"/>
<feature type="compositionally biased region" description="Basic and acidic residues" evidence="1">
    <location>
        <begin position="409"/>
        <end position="420"/>
    </location>
</feature>
<evidence type="ECO:0000256" key="1">
    <source>
        <dbReference type="SAM" id="MobiDB-lite"/>
    </source>
</evidence>
<feature type="region of interest" description="Disordered" evidence="1">
    <location>
        <begin position="402"/>
        <end position="432"/>
    </location>
</feature>
<feature type="region of interest" description="Disordered" evidence="1">
    <location>
        <begin position="95"/>
        <end position="166"/>
    </location>
</feature>
<name>A0A316Z5T6_9BASI</name>
<dbReference type="Proteomes" id="UP000245946">
    <property type="component" value="Unassembled WGS sequence"/>
</dbReference>
<dbReference type="GeneID" id="37273290"/>
<sequence length="432" mass="47232">MPDGRSAVERECRQQRRRCAERDAACRTPSLSRCCISPSWCTPALVGAGVPPSSGFACSSPVLRFVLRCVSCAAASRAEAEGDIPAAGSARVAPIASPRRGRGTEQHSSTAQRQRHVRQQRRASRALQHQTCQRFQEPLGWRANGGAHPREATQRRASGAGSTSLRREEGAVELPWRCRLLALDFAAKLACTTVRSCRPRPLPCRCRGARRLLCRSSRAPMRPWEPNRPFMPSRSAKAARASLSSGHQVYPGQRQRQHEAISRARGRCQRSRPLDVAGNARMQLLPCTPHARLLERRAHRSPGCGLIRVRTGSRLNARTRCLISQMWSAEFAGSSAALSAGCPARRRVSHGAVWRAARHRRRRFTSGDLGPRRESACRAASSSLGAAADFMCIESAAGQTRLGSGSQRTIDDSARGRLERYGSSSATHQGLL</sequence>
<evidence type="ECO:0000313" key="3">
    <source>
        <dbReference type="Proteomes" id="UP000245946"/>
    </source>
</evidence>
<dbReference type="AlphaFoldDB" id="A0A316Z5T6"/>
<organism evidence="2 3">
    <name type="scientific">Tilletiopsis washingtonensis</name>
    <dbReference type="NCBI Taxonomy" id="58919"/>
    <lineage>
        <taxon>Eukaryota</taxon>
        <taxon>Fungi</taxon>
        <taxon>Dikarya</taxon>
        <taxon>Basidiomycota</taxon>
        <taxon>Ustilaginomycotina</taxon>
        <taxon>Exobasidiomycetes</taxon>
        <taxon>Entylomatales</taxon>
        <taxon>Entylomatales incertae sedis</taxon>
        <taxon>Tilletiopsis</taxon>
    </lineage>
</organism>
<gene>
    <name evidence="2" type="ORF">FA09DRAFT_62305</name>
</gene>
<evidence type="ECO:0000313" key="2">
    <source>
        <dbReference type="EMBL" id="PWN97147.1"/>
    </source>
</evidence>